<reference evidence="1 2" key="1">
    <citation type="submission" date="2018-08" db="EMBL/GenBank/DDBJ databases">
        <title>A genome reference for cultivated species of the human gut microbiota.</title>
        <authorList>
            <person name="Zou Y."/>
            <person name="Xue W."/>
            <person name="Luo G."/>
        </authorList>
    </citation>
    <scope>NUCLEOTIDE SEQUENCE [LARGE SCALE GENOMIC DNA]</scope>
    <source>
        <strain evidence="1 2">AM40-30BH</strain>
    </source>
</reference>
<organism evidence="1 2">
    <name type="scientific">Bacteroides nordii</name>
    <dbReference type="NCBI Taxonomy" id="291645"/>
    <lineage>
        <taxon>Bacteria</taxon>
        <taxon>Pseudomonadati</taxon>
        <taxon>Bacteroidota</taxon>
        <taxon>Bacteroidia</taxon>
        <taxon>Bacteroidales</taxon>
        <taxon>Bacteroidaceae</taxon>
        <taxon>Bacteroides</taxon>
    </lineage>
</organism>
<comment type="caution">
    <text evidence="1">The sequence shown here is derived from an EMBL/GenBank/DDBJ whole genome shotgun (WGS) entry which is preliminary data.</text>
</comment>
<dbReference type="Proteomes" id="UP000284379">
    <property type="component" value="Unassembled WGS sequence"/>
</dbReference>
<dbReference type="AlphaFoldDB" id="A0A413VRR6"/>
<accession>A0A413VRR6</accession>
<proteinExistence type="predicted"/>
<dbReference type="EMBL" id="QSGO01000004">
    <property type="protein sequence ID" value="RHB36307.1"/>
    <property type="molecule type" value="Genomic_DNA"/>
</dbReference>
<sequence>MERTTMLNHPATKQSNLFKINKKKEYVLQHERHRLKSLNYTLYSFICSEYNKYKYGSVEFASP</sequence>
<protein>
    <submittedName>
        <fullName evidence="1">Uncharacterized protein</fullName>
    </submittedName>
</protein>
<evidence type="ECO:0000313" key="1">
    <source>
        <dbReference type="EMBL" id="RHB36307.1"/>
    </source>
</evidence>
<gene>
    <name evidence="1" type="ORF">DW888_06585</name>
</gene>
<name>A0A413VRR6_9BACE</name>
<dbReference type="RefSeq" id="WP_122201135.1">
    <property type="nucleotide sequence ID" value="NZ_CABJFV010000004.1"/>
</dbReference>
<evidence type="ECO:0000313" key="2">
    <source>
        <dbReference type="Proteomes" id="UP000284379"/>
    </source>
</evidence>